<organism evidence="5">
    <name type="scientific">Lotus japonicus</name>
    <name type="common">Lotus corniculatus var. japonicus</name>
    <dbReference type="NCBI Taxonomy" id="34305"/>
    <lineage>
        <taxon>Eukaryota</taxon>
        <taxon>Viridiplantae</taxon>
        <taxon>Streptophyta</taxon>
        <taxon>Embryophyta</taxon>
        <taxon>Tracheophyta</taxon>
        <taxon>Spermatophyta</taxon>
        <taxon>Magnoliopsida</taxon>
        <taxon>eudicotyledons</taxon>
        <taxon>Gunneridae</taxon>
        <taxon>Pentapetalae</taxon>
        <taxon>rosids</taxon>
        <taxon>fabids</taxon>
        <taxon>Fabales</taxon>
        <taxon>Fabaceae</taxon>
        <taxon>Papilionoideae</taxon>
        <taxon>50 kb inversion clade</taxon>
        <taxon>NPAAA clade</taxon>
        <taxon>Hologalegina</taxon>
        <taxon>robinioid clade</taxon>
        <taxon>Loteae</taxon>
        <taxon>Lotus</taxon>
    </lineage>
</organism>
<dbReference type="Gene3D" id="2.40.480.10">
    <property type="entry name" value="Allene oxide cyclase-like"/>
    <property type="match status" value="1"/>
</dbReference>
<comment type="function">
    <text evidence="4">Dirigent proteins impart stereoselectivity on the phenoxy radical-coupling reaction, yielding optically active lignans from two molecules of coniferyl alcohol in the biosynthesis of lignans, flavonolignans, and alkaloids and thus plays a central role in plant secondary metabolism.</text>
</comment>
<dbReference type="OMA" id="ANFYHTI"/>
<comment type="subcellular location">
    <subcellularLocation>
        <location evidence="4">Secreted</location>
        <location evidence="4">Extracellular space</location>
        <location evidence="4">Apoplast</location>
    </subcellularLocation>
</comment>
<dbReference type="Pfam" id="PF03018">
    <property type="entry name" value="Dirigent"/>
    <property type="match status" value="1"/>
</dbReference>
<keyword evidence="3 4" id="KW-0964">Secreted</keyword>
<evidence type="ECO:0000313" key="5">
    <source>
        <dbReference type="EMBL" id="AFK41387.1"/>
    </source>
</evidence>
<evidence type="ECO:0000256" key="4">
    <source>
        <dbReference type="RuleBase" id="RU363099"/>
    </source>
</evidence>
<sequence length="218" mass="24202">MTNSKALCSTFLINFLLFFSMVSASYYENLSPTHLGFKEEKLTHIRFFFHDIVTGPKPTMVISVESPLKGSSKSPLPFGSIVVLEDPLTLGPELDSKLIGKAQGFYITVAQEAELYLELIMGMTFTFMEGKFNGSTITVMGRNTISSPVREMPITGGTGAFRFARGFVQPKTHQVDYYKGDAVVEYNVYVFHYSSTSSSQEVFSDGTQFMADPILSKN</sequence>
<feature type="signal peptide" evidence="4">
    <location>
        <begin position="1"/>
        <end position="24"/>
    </location>
</feature>
<dbReference type="GeneID" id="130730771"/>
<dbReference type="AlphaFoldDB" id="I3SM95"/>
<dbReference type="KEGG" id="lja:130730771"/>
<dbReference type="PANTHER" id="PTHR21495">
    <property type="entry name" value="NUCLEOPORIN-RELATED"/>
    <property type="match status" value="1"/>
</dbReference>
<comment type="similarity">
    <text evidence="1 4">Belongs to the plant dirigent protein family.</text>
</comment>
<dbReference type="InterPro" id="IPR004265">
    <property type="entry name" value="Dirigent"/>
</dbReference>
<keyword evidence="4" id="KW-0732">Signal</keyword>
<reference evidence="5" key="1">
    <citation type="submission" date="2012-05" db="EMBL/GenBank/DDBJ databases">
        <authorList>
            <person name="Krishnakumar V."/>
            <person name="Cheung F."/>
            <person name="Xiao Y."/>
            <person name="Chan A."/>
            <person name="Moskal W.A."/>
            <person name="Town C.D."/>
        </authorList>
    </citation>
    <scope>NUCLEOTIDE SEQUENCE</scope>
</reference>
<evidence type="ECO:0000256" key="3">
    <source>
        <dbReference type="ARBA" id="ARBA00022525"/>
    </source>
</evidence>
<dbReference type="EMBL" id="BT141593">
    <property type="protein sequence ID" value="AFK41387.1"/>
    <property type="molecule type" value="mRNA"/>
</dbReference>
<comment type="subunit">
    <text evidence="2 4">Homodimer.</text>
</comment>
<dbReference type="InterPro" id="IPR044859">
    <property type="entry name" value="Allene_oxi_cyc_Dirigent"/>
</dbReference>
<protein>
    <recommendedName>
        <fullName evidence="4">Dirigent protein</fullName>
    </recommendedName>
</protein>
<name>I3SM95_LOTJA</name>
<evidence type="ECO:0000256" key="1">
    <source>
        <dbReference type="ARBA" id="ARBA00010746"/>
    </source>
</evidence>
<proteinExistence type="evidence at transcript level"/>
<accession>I3SM95</accession>
<feature type="chain" id="PRO_5008192955" description="Dirigent protein" evidence="4">
    <location>
        <begin position="25"/>
        <end position="218"/>
    </location>
</feature>
<dbReference type="GO" id="GO:0048046">
    <property type="term" value="C:apoplast"/>
    <property type="evidence" value="ECO:0007669"/>
    <property type="project" value="UniProtKB-SubCell"/>
</dbReference>
<dbReference type="OrthoDB" id="1368646at2759"/>
<keyword evidence="4" id="KW-0052">Apoplast</keyword>
<dbReference type="RefSeq" id="XP_057438854.1">
    <property type="nucleotide sequence ID" value="XM_057582871.1"/>
</dbReference>
<evidence type="ECO:0000256" key="2">
    <source>
        <dbReference type="ARBA" id="ARBA00011738"/>
    </source>
</evidence>
<dbReference type="GO" id="GO:0009699">
    <property type="term" value="P:phenylpropanoid biosynthetic process"/>
    <property type="evidence" value="ECO:0007669"/>
    <property type="project" value="UniProtKB-ARBA"/>
</dbReference>